<sequence>MISRYNKRKRKIFKKFFFFLNFIVDKMKFLLYNITIIKQTNEIKRK</sequence>
<reference evidence="1" key="1">
    <citation type="journal article" date="2021" name="Proc. Natl. Acad. Sci. U.S.A.">
        <title>A Catalog of Tens of Thousands of Viruses from Human Metagenomes Reveals Hidden Associations with Chronic Diseases.</title>
        <authorList>
            <person name="Tisza M.J."/>
            <person name="Buck C.B."/>
        </authorList>
    </citation>
    <scope>NUCLEOTIDE SEQUENCE</scope>
    <source>
        <strain evidence="1">CtHip2</strain>
    </source>
</reference>
<evidence type="ECO:0000313" key="1">
    <source>
        <dbReference type="EMBL" id="DAF42805.1"/>
    </source>
</evidence>
<organism evidence="1">
    <name type="scientific">Siphoviridae sp. ctHip2</name>
    <dbReference type="NCBI Taxonomy" id="2827830"/>
    <lineage>
        <taxon>Viruses</taxon>
        <taxon>Duplodnaviria</taxon>
        <taxon>Heunggongvirae</taxon>
        <taxon>Uroviricota</taxon>
        <taxon>Caudoviricetes</taxon>
    </lineage>
</organism>
<dbReference type="EMBL" id="BK032497">
    <property type="protein sequence ID" value="DAF42805.1"/>
    <property type="molecule type" value="Genomic_DNA"/>
</dbReference>
<name>A0A8S5RVL8_9CAUD</name>
<protein>
    <submittedName>
        <fullName evidence="1">Uncharacterized protein</fullName>
    </submittedName>
</protein>
<accession>A0A8S5RVL8</accession>
<proteinExistence type="predicted"/>